<name>A0A1J5PE64_9ZZZZ</name>
<dbReference type="AlphaFoldDB" id="A0A1J5PE64"/>
<dbReference type="InterPro" id="IPR001041">
    <property type="entry name" value="2Fe-2S_ferredoxin-type"/>
</dbReference>
<protein>
    <submittedName>
        <fullName evidence="8">2Fe-2S ferredoxin</fullName>
    </submittedName>
</protein>
<gene>
    <name evidence="8" type="primary">fdx_29</name>
    <name evidence="8" type="ORF">GALL_488770</name>
</gene>
<dbReference type="GO" id="GO:0051537">
    <property type="term" value="F:2 iron, 2 sulfur cluster binding"/>
    <property type="evidence" value="ECO:0007669"/>
    <property type="project" value="UniProtKB-KW"/>
</dbReference>
<comment type="cofactor">
    <cofactor evidence="6">
        <name>[2Fe-2S] cluster</name>
        <dbReference type="ChEBI" id="CHEBI:190135"/>
    </cofactor>
</comment>
<evidence type="ECO:0000313" key="8">
    <source>
        <dbReference type="EMBL" id="OIQ69522.1"/>
    </source>
</evidence>
<keyword evidence="4" id="KW-0408">Iron</keyword>
<dbReference type="EMBL" id="MLJW01004679">
    <property type="protein sequence ID" value="OIQ69522.1"/>
    <property type="molecule type" value="Genomic_DNA"/>
</dbReference>
<evidence type="ECO:0000256" key="1">
    <source>
        <dbReference type="ARBA" id="ARBA00010914"/>
    </source>
</evidence>
<dbReference type="InterPro" id="IPR001055">
    <property type="entry name" value="Adrenodoxin-like"/>
</dbReference>
<dbReference type="InterPro" id="IPR036010">
    <property type="entry name" value="2Fe-2S_ferredoxin-like_sf"/>
</dbReference>
<dbReference type="Gene3D" id="3.10.20.30">
    <property type="match status" value="1"/>
</dbReference>
<evidence type="ECO:0000259" key="7">
    <source>
        <dbReference type="PROSITE" id="PS51085"/>
    </source>
</evidence>
<dbReference type="PANTHER" id="PTHR23426">
    <property type="entry name" value="FERREDOXIN/ADRENODOXIN"/>
    <property type="match status" value="1"/>
</dbReference>
<dbReference type="GO" id="GO:0009055">
    <property type="term" value="F:electron transfer activity"/>
    <property type="evidence" value="ECO:0007669"/>
    <property type="project" value="TreeGrafter"/>
</dbReference>
<dbReference type="CDD" id="cd00207">
    <property type="entry name" value="fer2"/>
    <property type="match status" value="1"/>
</dbReference>
<comment type="caution">
    <text evidence="8">The sequence shown here is derived from an EMBL/GenBank/DDBJ whole genome shotgun (WGS) entry which is preliminary data.</text>
</comment>
<proteinExistence type="inferred from homology"/>
<reference evidence="8" key="1">
    <citation type="submission" date="2016-10" db="EMBL/GenBank/DDBJ databases">
        <title>Sequence of Gallionella enrichment culture.</title>
        <authorList>
            <person name="Poehlein A."/>
            <person name="Muehling M."/>
            <person name="Daniel R."/>
        </authorList>
    </citation>
    <scope>NUCLEOTIDE SEQUENCE</scope>
</reference>
<organism evidence="8">
    <name type="scientific">mine drainage metagenome</name>
    <dbReference type="NCBI Taxonomy" id="410659"/>
    <lineage>
        <taxon>unclassified sequences</taxon>
        <taxon>metagenomes</taxon>
        <taxon>ecological metagenomes</taxon>
    </lineage>
</organism>
<dbReference type="PROSITE" id="PS51085">
    <property type="entry name" value="2FE2S_FER_2"/>
    <property type="match status" value="1"/>
</dbReference>
<evidence type="ECO:0000256" key="3">
    <source>
        <dbReference type="ARBA" id="ARBA00022723"/>
    </source>
</evidence>
<evidence type="ECO:0000256" key="4">
    <source>
        <dbReference type="ARBA" id="ARBA00023004"/>
    </source>
</evidence>
<sequence length="98" mass="10305">MPTLTILPSGKTIDAAAGATILQALLTAGEPIPHKCDSKAECGSCHLFVQEGRKSLSKIQRTENDKLDTLVGVGSKSRLACQAVLGDEPVTVELLTFV</sequence>
<dbReference type="SUPFAM" id="SSF54292">
    <property type="entry name" value="2Fe-2S ferredoxin-like"/>
    <property type="match status" value="1"/>
</dbReference>
<evidence type="ECO:0000256" key="2">
    <source>
        <dbReference type="ARBA" id="ARBA00022714"/>
    </source>
</evidence>
<dbReference type="GO" id="GO:0046872">
    <property type="term" value="F:metal ion binding"/>
    <property type="evidence" value="ECO:0007669"/>
    <property type="project" value="UniProtKB-KW"/>
</dbReference>
<feature type="domain" description="2Fe-2S ferredoxin-type" evidence="7">
    <location>
        <begin position="2"/>
        <end position="98"/>
    </location>
</feature>
<comment type="similarity">
    <text evidence="1">Belongs to the adrenodoxin/putidaredoxin family.</text>
</comment>
<dbReference type="PRINTS" id="PR00355">
    <property type="entry name" value="ADRENODOXIN"/>
</dbReference>
<dbReference type="Pfam" id="PF00111">
    <property type="entry name" value="Fer2"/>
    <property type="match status" value="1"/>
</dbReference>
<keyword evidence="5" id="KW-0411">Iron-sulfur</keyword>
<evidence type="ECO:0000256" key="5">
    <source>
        <dbReference type="ARBA" id="ARBA00023014"/>
    </source>
</evidence>
<keyword evidence="2" id="KW-0001">2Fe-2S</keyword>
<evidence type="ECO:0000256" key="6">
    <source>
        <dbReference type="ARBA" id="ARBA00034078"/>
    </source>
</evidence>
<dbReference type="PANTHER" id="PTHR23426:SF65">
    <property type="entry name" value="FERREDOXIN-2, MITOCHONDRIAL"/>
    <property type="match status" value="1"/>
</dbReference>
<keyword evidence="3" id="KW-0479">Metal-binding</keyword>
<dbReference type="GO" id="GO:0140647">
    <property type="term" value="P:P450-containing electron transport chain"/>
    <property type="evidence" value="ECO:0007669"/>
    <property type="project" value="InterPro"/>
</dbReference>
<accession>A0A1J5PE64</accession>
<dbReference type="InterPro" id="IPR012675">
    <property type="entry name" value="Beta-grasp_dom_sf"/>
</dbReference>